<dbReference type="Gene3D" id="1.20.1070.10">
    <property type="entry name" value="Rhodopsin 7-helix transmembrane proteins"/>
    <property type="match status" value="1"/>
</dbReference>
<dbReference type="Pfam" id="PF10326">
    <property type="entry name" value="7TM_GPCR_Str"/>
    <property type="match status" value="1"/>
</dbReference>
<dbReference type="EMBL" id="BTSX01000005">
    <property type="protein sequence ID" value="GMS98856.1"/>
    <property type="molecule type" value="Genomic_DNA"/>
</dbReference>
<dbReference type="SUPFAM" id="SSF81321">
    <property type="entry name" value="Family A G protein-coupled receptor-like"/>
    <property type="match status" value="1"/>
</dbReference>
<name>A0AAV5TX97_9BILA</name>
<evidence type="ECO:0000256" key="1">
    <source>
        <dbReference type="SAM" id="Phobius"/>
    </source>
</evidence>
<sequence length="298" mass="33681">ALGFLLNGLLMYLITKYSKREFGTYSTLLFAFASYDMFLSALHMFINPKTINVGTTFSAVSYSPIEHRYFSAIFCASFTVSFSIVNIHFLYRYWTVAKPTRLELFKDFRFIIVLLLYIAADELTCYFRYTHLTIPDGTPGARAIRATFTREFNDTIKEGWLIVDYYQDGKLSMLAFAFFASGVGKMLLAAGTAATLAGLTYGKILEARNKSFSFNAIQLAFLKTVIAQSSVPILFVYIPYFVIIFLPLMGWDGSTFAALFPLMTSFFPATDAIVIITMIREYREGAMKMLRCGKASNK</sequence>
<evidence type="ECO:0008006" key="4">
    <source>
        <dbReference type="Google" id="ProtNLM"/>
    </source>
</evidence>
<feature type="transmembrane region" description="Helical" evidence="1">
    <location>
        <begin position="173"/>
        <end position="199"/>
    </location>
</feature>
<dbReference type="AlphaFoldDB" id="A0AAV5TX97"/>
<keyword evidence="3" id="KW-1185">Reference proteome</keyword>
<keyword evidence="1" id="KW-0812">Transmembrane</keyword>
<feature type="transmembrane region" description="Helical" evidence="1">
    <location>
        <begin position="110"/>
        <end position="129"/>
    </location>
</feature>
<dbReference type="PANTHER" id="PTHR45907">
    <property type="entry name" value="SERPENTINE RECEPTOR, CLASS J"/>
    <property type="match status" value="1"/>
</dbReference>
<feature type="non-terminal residue" evidence="2">
    <location>
        <position position="1"/>
    </location>
</feature>
<comment type="caution">
    <text evidence="2">The sequence shown here is derived from an EMBL/GenBank/DDBJ whole genome shotgun (WGS) entry which is preliminary data.</text>
</comment>
<feature type="non-terminal residue" evidence="2">
    <location>
        <position position="298"/>
    </location>
</feature>
<feature type="transmembrane region" description="Helical" evidence="1">
    <location>
        <begin position="22"/>
        <end position="46"/>
    </location>
</feature>
<evidence type="ECO:0000313" key="2">
    <source>
        <dbReference type="EMBL" id="GMS98856.1"/>
    </source>
</evidence>
<accession>A0AAV5TX97</accession>
<feature type="transmembrane region" description="Helical" evidence="1">
    <location>
        <begin position="258"/>
        <end position="279"/>
    </location>
</feature>
<reference evidence="2" key="1">
    <citation type="submission" date="2023-10" db="EMBL/GenBank/DDBJ databases">
        <title>Genome assembly of Pristionchus species.</title>
        <authorList>
            <person name="Yoshida K."/>
            <person name="Sommer R.J."/>
        </authorList>
    </citation>
    <scope>NUCLEOTIDE SEQUENCE</scope>
    <source>
        <strain evidence="2">RS0144</strain>
    </source>
</reference>
<organism evidence="2 3">
    <name type="scientific">Pristionchus entomophagus</name>
    <dbReference type="NCBI Taxonomy" id="358040"/>
    <lineage>
        <taxon>Eukaryota</taxon>
        <taxon>Metazoa</taxon>
        <taxon>Ecdysozoa</taxon>
        <taxon>Nematoda</taxon>
        <taxon>Chromadorea</taxon>
        <taxon>Rhabditida</taxon>
        <taxon>Rhabditina</taxon>
        <taxon>Diplogasteromorpha</taxon>
        <taxon>Diplogasteroidea</taxon>
        <taxon>Neodiplogasteridae</taxon>
        <taxon>Pristionchus</taxon>
    </lineage>
</organism>
<gene>
    <name evidence="2" type="ORF">PENTCL1PPCAC_21031</name>
</gene>
<evidence type="ECO:0000313" key="3">
    <source>
        <dbReference type="Proteomes" id="UP001432027"/>
    </source>
</evidence>
<proteinExistence type="predicted"/>
<keyword evidence="1" id="KW-0472">Membrane</keyword>
<keyword evidence="1" id="KW-1133">Transmembrane helix</keyword>
<protein>
    <recommendedName>
        <fullName evidence="4">G protein-coupled receptor</fullName>
    </recommendedName>
</protein>
<feature type="transmembrane region" description="Helical" evidence="1">
    <location>
        <begin position="69"/>
        <end position="89"/>
    </location>
</feature>
<dbReference type="PANTHER" id="PTHR45907:SF16">
    <property type="entry name" value="SERPENTINE RECEPTOR, CLASS J"/>
    <property type="match status" value="1"/>
</dbReference>
<dbReference type="InterPro" id="IPR019428">
    <property type="entry name" value="7TM_GPCR_serpentine_rcpt_Str"/>
</dbReference>
<feature type="transmembrane region" description="Helical" evidence="1">
    <location>
        <begin position="220"/>
        <end position="246"/>
    </location>
</feature>
<dbReference type="Proteomes" id="UP001432027">
    <property type="component" value="Unassembled WGS sequence"/>
</dbReference>
<dbReference type="InterPro" id="IPR019423">
    <property type="entry name" value="7TM_GPCR_serpentine_rcpt_Srj"/>
</dbReference>